<dbReference type="InterPro" id="IPR055170">
    <property type="entry name" value="GFO_IDH_MocA-like_dom"/>
</dbReference>
<reference evidence="4" key="1">
    <citation type="submission" date="2015-08" db="EMBL/GenBank/DDBJ databases">
        <title>Genome sequencing project for genomic taxonomy and phylogenomics of Bacillus-like bacteria.</title>
        <authorList>
            <person name="Liu B."/>
            <person name="Wang J."/>
            <person name="Zhu Y."/>
            <person name="Liu G."/>
            <person name="Chen Q."/>
            <person name="Chen Z."/>
            <person name="Lan J."/>
            <person name="Che J."/>
            <person name="Ge C."/>
            <person name="Shi H."/>
            <person name="Pan Z."/>
            <person name="Liu X."/>
        </authorList>
    </citation>
    <scope>NUCLEOTIDE SEQUENCE [LARGE SCALE GENOMIC DNA]</scope>
    <source>
        <strain evidence="4">FJAT-22460</strain>
    </source>
</reference>
<evidence type="ECO:0000259" key="2">
    <source>
        <dbReference type="Pfam" id="PF22725"/>
    </source>
</evidence>
<dbReference type="Gene3D" id="3.30.360.10">
    <property type="entry name" value="Dihydrodipicolinate Reductase, domain 2"/>
    <property type="match status" value="1"/>
</dbReference>
<dbReference type="Proteomes" id="UP000036932">
    <property type="component" value="Unassembled WGS sequence"/>
</dbReference>
<dbReference type="InterPro" id="IPR052515">
    <property type="entry name" value="Gfo/Idh/MocA_Oxidoreductase"/>
</dbReference>
<dbReference type="Pfam" id="PF22725">
    <property type="entry name" value="GFO_IDH_MocA_C3"/>
    <property type="match status" value="1"/>
</dbReference>
<evidence type="ECO:0000259" key="1">
    <source>
        <dbReference type="Pfam" id="PF01408"/>
    </source>
</evidence>
<dbReference type="SUPFAM" id="SSF55347">
    <property type="entry name" value="Glyceraldehyde-3-phosphate dehydrogenase-like, C-terminal domain"/>
    <property type="match status" value="1"/>
</dbReference>
<gene>
    <name evidence="3" type="ORF">AM231_01620</name>
</gene>
<dbReference type="OrthoDB" id="9815825at2"/>
<dbReference type="RefSeq" id="WP_054403510.1">
    <property type="nucleotide sequence ID" value="NZ_LIUT01000001.1"/>
</dbReference>
<feature type="domain" description="GFO/IDH/MocA-like oxidoreductase" evidence="2">
    <location>
        <begin position="137"/>
        <end position="257"/>
    </location>
</feature>
<dbReference type="PATRIC" id="fig|1705565.3.peg.2177"/>
<dbReference type="Gene3D" id="3.40.50.720">
    <property type="entry name" value="NAD(P)-binding Rossmann-like Domain"/>
    <property type="match status" value="1"/>
</dbReference>
<dbReference type="InterPro" id="IPR036291">
    <property type="entry name" value="NAD(P)-bd_dom_sf"/>
</dbReference>
<dbReference type="Pfam" id="PF01408">
    <property type="entry name" value="GFO_IDH_MocA"/>
    <property type="match status" value="1"/>
</dbReference>
<evidence type="ECO:0000313" key="3">
    <source>
        <dbReference type="EMBL" id="KOR90597.1"/>
    </source>
</evidence>
<feature type="domain" description="Gfo/Idh/MocA-like oxidoreductase N-terminal" evidence="1">
    <location>
        <begin position="8"/>
        <end position="123"/>
    </location>
</feature>
<comment type="caution">
    <text evidence="3">The sequence shown here is derived from an EMBL/GenBank/DDBJ whole genome shotgun (WGS) entry which is preliminary data.</text>
</comment>
<dbReference type="GO" id="GO:0000166">
    <property type="term" value="F:nucleotide binding"/>
    <property type="evidence" value="ECO:0007669"/>
    <property type="project" value="InterPro"/>
</dbReference>
<accession>A0A0M1P862</accession>
<keyword evidence="4" id="KW-1185">Reference proteome</keyword>
<sequence>MTEKQLPVRFGIIGCGIIANIHAQGIMNTEEAELVAVFDPKREAAAKLTETYGGDICSTMEELLAREDVEVVCICTPSGMHGEQTAMVARAGKHVLVEKPMAIRLEDVERMIAVCAENGVLLATVFPRRMSPQAKFARQVIQEGRLGQLSLCSAYVMLYRDQSYYDSAGWRGTWEMDGGGAMMNQGIHTVDMLQWLVGPVASLSAKAKAVLRNIEVEDTVIAALEFVNGALGVLEITTTACDGKGQRLVIHGDKGVLIIEEDTIVSLEIDGVQLKLPEFEPFKVIPDGHRLQIRDMALAVREGRRPVITGEEGRHSLEIILGTYEASRQRQEIELQTGTAVS</sequence>
<name>A0A0M1P862_9BACL</name>
<dbReference type="InterPro" id="IPR000683">
    <property type="entry name" value="Gfo/Idh/MocA-like_OxRdtase_N"/>
</dbReference>
<dbReference type="SUPFAM" id="SSF51735">
    <property type="entry name" value="NAD(P)-binding Rossmann-fold domains"/>
    <property type="match status" value="1"/>
</dbReference>
<evidence type="ECO:0000313" key="4">
    <source>
        <dbReference type="Proteomes" id="UP000036932"/>
    </source>
</evidence>
<dbReference type="PANTHER" id="PTHR43249:SF1">
    <property type="entry name" value="D-GLUCOSIDE 3-DEHYDROGENASE"/>
    <property type="match status" value="1"/>
</dbReference>
<dbReference type="EMBL" id="LIUT01000001">
    <property type="protein sequence ID" value="KOR90597.1"/>
    <property type="molecule type" value="Genomic_DNA"/>
</dbReference>
<dbReference type="AlphaFoldDB" id="A0A0M1P862"/>
<protein>
    <submittedName>
        <fullName evidence="3">Oxidoreductase</fullName>
    </submittedName>
</protein>
<proteinExistence type="predicted"/>
<dbReference type="PANTHER" id="PTHR43249">
    <property type="entry name" value="UDP-N-ACETYL-2-AMINO-2-DEOXY-D-GLUCURONATE OXIDASE"/>
    <property type="match status" value="1"/>
</dbReference>
<organism evidence="3 4">
    <name type="scientific">Paenibacillus solani</name>
    <dbReference type="NCBI Taxonomy" id="1705565"/>
    <lineage>
        <taxon>Bacteria</taxon>
        <taxon>Bacillati</taxon>
        <taxon>Bacillota</taxon>
        <taxon>Bacilli</taxon>
        <taxon>Bacillales</taxon>
        <taxon>Paenibacillaceae</taxon>
        <taxon>Paenibacillus</taxon>
    </lineage>
</organism>